<protein>
    <submittedName>
        <fullName evidence="1">Uncharacterized protein</fullName>
    </submittedName>
</protein>
<name>A0A0E9WD15_ANGAN</name>
<evidence type="ECO:0000313" key="1">
    <source>
        <dbReference type="EMBL" id="JAH88216.1"/>
    </source>
</evidence>
<accession>A0A0E9WD15</accession>
<organism evidence="1">
    <name type="scientific">Anguilla anguilla</name>
    <name type="common">European freshwater eel</name>
    <name type="synonym">Muraena anguilla</name>
    <dbReference type="NCBI Taxonomy" id="7936"/>
    <lineage>
        <taxon>Eukaryota</taxon>
        <taxon>Metazoa</taxon>
        <taxon>Chordata</taxon>
        <taxon>Craniata</taxon>
        <taxon>Vertebrata</taxon>
        <taxon>Euteleostomi</taxon>
        <taxon>Actinopterygii</taxon>
        <taxon>Neopterygii</taxon>
        <taxon>Teleostei</taxon>
        <taxon>Anguilliformes</taxon>
        <taxon>Anguillidae</taxon>
        <taxon>Anguilla</taxon>
    </lineage>
</organism>
<dbReference type="AlphaFoldDB" id="A0A0E9WD15"/>
<proteinExistence type="predicted"/>
<sequence>MQTLSLHFLEHLLFRHLLQEHKHIFIVPYISMTRT</sequence>
<reference evidence="1" key="1">
    <citation type="submission" date="2014-11" db="EMBL/GenBank/DDBJ databases">
        <authorList>
            <person name="Amaro Gonzalez C."/>
        </authorList>
    </citation>
    <scope>NUCLEOTIDE SEQUENCE</scope>
</reference>
<dbReference type="EMBL" id="GBXM01020361">
    <property type="protein sequence ID" value="JAH88216.1"/>
    <property type="molecule type" value="Transcribed_RNA"/>
</dbReference>
<reference evidence="1" key="2">
    <citation type="journal article" date="2015" name="Fish Shellfish Immunol.">
        <title>Early steps in the European eel (Anguilla anguilla)-Vibrio vulnificus interaction in the gills: Role of the RtxA13 toxin.</title>
        <authorList>
            <person name="Callol A."/>
            <person name="Pajuelo D."/>
            <person name="Ebbesson L."/>
            <person name="Teles M."/>
            <person name="MacKenzie S."/>
            <person name="Amaro C."/>
        </authorList>
    </citation>
    <scope>NUCLEOTIDE SEQUENCE</scope>
</reference>